<dbReference type="Gene3D" id="1.10.10.10">
    <property type="entry name" value="Winged helix-like DNA-binding domain superfamily/Winged helix DNA-binding domain"/>
    <property type="match status" value="1"/>
</dbReference>
<dbReference type="Pfam" id="PF01022">
    <property type="entry name" value="HTH_5"/>
    <property type="match status" value="1"/>
</dbReference>
<keyword evidence="3" id="KW-1185">Reference proteome</keyword>
<dbReference type="PRINTS" id="PR00778">
    <property type="entry name" value="HTHARSR"/>
</dbReference>
<dbReference type="EMBL" id="RQHV01000061">
    <property type="protein sequence ID" value="TGN07945.1"/>
    <property type="molecule type" value="Genomic_DNA"/>
</dbReference>
<dbReference type="OrthoDB" id="9798835at2"/>
<dbReference type="GO" id="GO:0003700">
    <property type="term" value="F:DNA-binding transcription factor activity"/>
    <property type="evidence" value="ECO:0007669"/>
    <property type="project" value="InterPro"/>
</dbReference>
<dbReference type="SUPFAM" id="SSF46785">
    <property type="entry name" value="Winged helix' DNA-binding domain"/>
    <property type="match status" value="1"/>
</dbReference>
<evidence type="ECO:0000259" key="1">
    <source>
        <dbReference type="SMART" id="SM00418"/>
    </source>
</evidence>
<sequence>MPRPFYHPSLKEITLDGLLHALSDPTRRLILFNLIGCEGKSCSQTCDNLAPSTLSFHYKVLRDSGLVRSEKKGIEVMNVIRKDEIDSKFPGLLETIYNLQKTTVKRKQIA</sequence>
<protein>
    <submittedName>
        <fullName evidence="2">ArsR family transcriptional regulator</fullName>
    </submittedName>
</protein>
<reference evidence="2" key="1">
    <citation type="journal article" date="2019" name="PLoS Negl. Trop. Dis.">
        <title>Revisiting the worldwide diversity of Leptospira species in the environment.</title>
        <authorList>
            <person name="Vincent A.T."/>
            <person name="Schiettekatte O."/>
            <person name="Bourhy P."/>
            <person name="Veyrier F.J."/>
            <person name="Picardeau M."/>
        </authorList>
    </citation>
    <scope>NUCLEOTIDE SEQUENCE [LARGE SCALE GENOMIC DNA]</scope>
    <source>
        <strain evidence="2">201400974</strain>
    </source>
</reference>
<evidence type="ECO:0000313" key="2">
    <source>
        <dbReference type="EMBL" id="TGN07945.1"/>
    </source>
</evidence>
<dbReference type="InterPro" id="IPR011991">
    <property type="entry name" value="ArsR-like_HTH"/>
</dbReference>
<gene>
    <name evidence="2" type="ORF">EHS11_13470</name>
</gene>
<dbReference type="InterPro" id="IPR036390">
    <property type="entry name" value="WH_DNA-bd_sf"/>
</dbReference>
<feature type="domain" description="HTH arsR-type" evidence="1">
    <location>
        <begin position="17"/>
        <end position="94"/>
    </location>
</feature>
<dbReference type="SMART" id="SM00418">
    <property type="entry name" value="HTH_ARSR"/>
    <property type="match status" value="1"/>
</dbReference>
<dbReference type="Proteomes" id="UP000298264">
    <property type="component" value="Unassembled WGS sequence"/>
</dbReference>
<dbReference type="CDD" id="cd00090">
    <property type="entry name" value="HTH_ARSR"/>
    <property type="match status" value="1"/>
</dbReference>
<dbReference type="RefSeq" id="WP_109019351.1">
    <property type="nucleotide sequence ID" value="NZ_RQHV01000061.1"/>
</dbReference>
<accession>A0A4R9LK53</accession>
<name>A0A4R9LK53_9LEPT</name>
<comment type="caution">
    <text evidence="2">The sequence shown here is derived from an EMBL/GenBank/DDBJ whole genome shotgun (WGS) entry which is preliminary data.</text>
</comment>
<dbReference type="InterPro" id="IPR001845">
    <property type="entry name" value="HTH_ArsR_DNA-bd_dom"/>
</dbReference>
<evidence type="ECO:0000313" key="3">
    <source>
        <dbReference type="Proteomes" id="UP000298264"/>
    </source>
</evidence>
<organism evidence="2 3">
    <name type="scientific">Leptospira ilyithenensis</name>
    <dbReference type="NCBI Taxonomy" id="2484901"/>
    <lineage>
        <taxon>Bacteria</taxon>
        <taxon>Pseudomonadati</taxon>
        <taxon>Spirochaetota</taxon>
        <taxon>Spirochaetia</taxon>
        <taxon>Leptospirales</taxon>
        <taxon>Leptospiraceae</taxon>
        <taxon>Leptospira</taxon>
    </lineage>
</organism>
<proteinExistence type="predicted"/>
<dbReference type="InterPro" id="IPR036388">
    <property type="entry name" value="WH-like_DNA-bd_sf"/>
</dbReference>
<dbReference type="AlphaFoldDB" id="A0A4R9LK53"/>